<organism evidence="10">
    <name type="scientific">Drosophila sechellia</name>
    <name type="common">Fruit fly</name>
    <dbReference type="NCBI Taxonomy" id="7238"/>
    <lineage>
        <taxon>Eukaryota</taxon>
        <taxon>Metazoa</taxon>
        <taxon>Ecdysozoa</taxon>
        <taxon>Arthropoda</taxon>
        <taxon>Hexapoda</taxon>
        <taxon>Insecta</taxon>
        <taxon>Pterygota</taxon>
        <taxon>Neoptera</taxon>
        <taxon>Endopterygota</taxon>
        <taxon>Diptera</taxon>
        <taxon>Brachycera</taxon>
        <taxon>Muscomorpha</taxon>
        <taxon>Ephydroidea</taxon>
        <taxon>Drosophilidae</taxon>
        <taxon>Drosophila</taxon>
        <taxon>Sophophora</taxon>
    </lineage>
</organism>
<dbReference type="PhylomeDB" id="B4HIB4"/>
<keyword evidence="3 7" id="KW-0489">Methyltransferase</keyword>
<dbReference type="STRING" id="7238.B4HIB4"/>
<dbReference type="PANTHER" id="PTHR12049">
    <property type="entry name" value="PROTEIN ARGININE METHYLTRANSFERASE NDUFAF7, MITOCHONDRIAL"/>
    <property type="match status" value="1"/>
</dbReference>
<reference evidence="9 10" key="1">
    <citation type="journal article" date="2007" name="Nature">
        <title>Evolution of genes and genomes on the Drosophila phylogeny.</title>
        <authorList>
            <consortium name="Drosophila 12 Genomes Consortium"/>
            <person name="Clark A.G."/>
            <person name="Eisen M.B."/>
            <person name="Smith D.R."/>
            <person name="Bergman C.M."/>
            <person name="Oliver B."/>
            <person name="Markow T.A."/>
            <person name="Kaufman T.C."/>
            <person name="Kellis M."/>
            <person name="Gelbart W."/>
            <person name="Iyer V.N."/>
            <person name="Pollard D.A."/>
            <person name="Sackton T.B."/>
            <person name="Larracuente A.M."/>
            <person name="Singh N.D."/>
            <person name="Abad J.P."/>
            <person name="Abt D.N."/>
            <person name="Adryan B."/>
            <person name="Aguade M."/>
            <person name="Akashi H."/>
            <person name="Anderson W.W."/>
            <person name="Aquadro C.F."/>
            <person name="Ardell D.H."/>
            <person name="Arguello R."/>
            <person name="Artieri C.G."/>
            <person name="Barbash D.A."/>
            <person name="Barker D."/>
            <person name="Barsanti P."/>
            <person name="Batterham P."/>
            <person name="Batzoglou S."/>
            <person name="Begun D."/>
            <person name="Bhutkar A."/>
            <person name="Blanco E."/>
            <person name="Bosak S.A."/>
            <person name="Bradley R.K."/>
            <person name="Brand A.D."/>
            <person name="Brent M.R."/>
            <person name="Brooks A.N."/>
            <person name="Brown R.H."/>
            <person name="Butlin R.K."/>
            <person name="Caggese C."/>
            <person name="Calvi B.R."/>
            <person name="Bernardo de Carvalho A."/>
            <person name="Caspi A."/>
            <person name="Castrezana S."/>
            <person name="Celniker S.E."/>
            <person name="Chang J.L."/>
            <person name="Chapple C."/>
            <person name="Chatterji S."/>
            <person name="Chinwalla A."/>
            <person name="Civetta A."/>
            <person name="Clifton S.W."/>
            <person name="Comeron J.M."/>
            <person name="Costello J.C."/>
            <person name="Coyne J.A."/>
            <person name="Daub J."/>
            <person name="David R.G."/>
            <person name="Delcher A.L."/>
            <person name="Delehaunty K."/>
            <person name="Do C.B."/>
            <person name="Ebling H."/>
            <person name="Edwards K."/>
            <person name="Eickbush T."/>
            <person name="Evans J.D."/>
            <person name="Filipski A."/>
            <person name="Findeiss S."/>
            <person name="Freyhult E."/>
            <person name="Fulton L."/>
            <person name="Fulton R."/>
            <person name="Garcia A.C."/>
            <person name="Gardiner A."/>
            <person name="Garfield D.A."/>
            <person name="Garvin B.E."/>
            <person name="Gibson G."/>
            <person name="Gilbert D."/>
            <person name="Gnerre S."/>
            <person name="Godfrey J."/>
            <person name="Good R."/>
            <person name="Gotea V."/>
            <person name="Gravely B."/>
            <person name="Greenberg A.J."/>
            <person name="Griffiths-Jones S."/>
            <person name="Gross S."/>
            <person name="Guigo R."/>
            <person name="Gustafson E.A."/>
            <person name="Haerty W."/>
            <person name="Hahn M.W."/>
            <person name="Halligan D.L."/>
            <person name="Halpern A.L."/>
            <person name="Halter G.M."/>
            <person name="Han M.V."/>
            <person name="Heger A."/>
            <person name="Hillier L."/>
            <person name="Hinrichs A.S."/>
            <person name="Holmes I."/>
            <person name="Hoskins R.A."/>
            <person name="Hubisz M.J."/>
            <person name="Hultmark D."/>
            <person name="Huntley M.A."/>
            <person name="Jaffe D.B."/>
            <person name="Jagadeeshan S."/>
            <person name="Jeck W.R."/>
            <person name="Johnson J."/>
            <person name="Jones C.D."/>
            <person name="Jordan W.C."/>
            <person name="Karpen G.H."/>
            <person name="Kataoka E."/>
            <person name="Keightley P.D."/>
            <person name="Kheradpour P."/>
            <person name="Kirkness E.F."/>
            <person name="Koerich L.B."/>
            <person name="Kristiansen K."/>
            <person name="Kudrna D."/>
            <person name="Kulathinal R.J."/>
            <person name="Kumar S."/>
            <person name="Kwok R."/>
            <person name="Lander E."/>
            <person name="Langley C.H."/>
            <person name="Lapoint R."/>
            <person name="Lazzaro B.P."/>
            <person name="Lee S.J."/>
            <person name="Levesque L."/>
            <person name="Li R."/>
            <person name="Lin C.F."/>
            <person name="Lin M.F."/>
            <person name="Lindblad-Toh K."/>
            <person name="Llopart A."/>
            <person name="Long M."/>
            <person name="Low L."/>
            <person name="Lozovsky E."/>
            <person name="Lu J."/>
            <person name="Luo M."/>
            <person name="Machado C.A."/>
            <person name="Makalowski W."/>
            <person name="Marzo M."/>
            <person name="Matsuda M."/>
            <person name="Matzkin L."/>
            <person name="McAllister B."/>
            <person name="McBride C.S."/>
            <person name="McKernan B."/>
            <person name="McKernan K."/>
            <person name="Mendez-Lago M."/>
            <person name="Minx P."/>
            <person name="Mollenhauer M.U."/>
            <person name="Montooth K."/>
            <person name="Mount S.M."/>
            <person name="Mu X."/>
            <person name="Myers E."/>
            <person name="Negre B."/>
            <person name="Newfeld S."/>
            <person name="Nielsen R."/>
            <person name="Noor M.A."/>
            <person name="O'Grady P."/>
            <person name="Pachter L."/>
            <person name="Papaceit M."/>
            <person name="Parisi M.J."/>
            <person name="Parisi M."/>
            <person name="Parts L."/>
            <person name="Pedersen J.S."/>
            <person name="Pesole G."/>
            <person name="Phillippy A.M."/>
            <person name="Ponting C.P."/>
            <person name="Pop M."/>
            <person name="Porcelli D."/>
            <person name="Powell J.R."/>
            <person name="Prohaska S."/>
            <person name="Pruitt K."/>
            <person name="Puig M."/>
            <person name="Quesneville H."/>
            <person name="Ram K.R."/>
            <person name="Rand D."/>
            <person name="Rasmussen M.D."/>
            <person name="Reed L.K."/>
            <person name="Reenan R."/>
            <person name="Reily A."/>
            <person name="Remington K.A."/>
            <person name="Rieger T.T."/>
            <person name="Ritchie M.G."/>
            <person name="Robin C."/>
            <person name="Rogers Y.H."/>
            <person name="Rohde C."/>
            <person name="Rozas J."/>
            <person name="Rubenfield M.J."/>
            <person name="Ruiz A."/>
            <person name="Russo S."/>
            <person name="Salzberg S.L."/>
            <person name="Sanchez-Gracia A."/>
            <person name="Saranga D.J."/>
            <person name="Sato H."/>
            <person name="Schaeffer S.W."/>
            <person name="Schatz M.C."/>
            <person name="Schlenke T."/>
            <person name="Schwartz R."/>
            <person name="Segarra C."/>
            <person name="Singh R.S."/>
            <person name="Sirot L."/>
            <person name="Sirota M."/>
            <person name="Sisneros N.B."/>
            <person name="Smith C.D."/>
            <person name="Smith T.F."/>
            <person name="Spieth J."/>
            <person name="Stage D.E."/>
            <person name="Stark A."/>
            <person name="Stephan W."/>
            <person name="Strausberg R.L."/>
            <person name="Strempel S."/>
            <person name="Sturgill D."/>
            <person name="Sutton G."/>
            <person name="Sutton G.G."/>
            <person name="Tao W."/>
            <person name="Teichmann S."/>
            <person name="Tobari Y.N."/>
            <person name="Tomimura Y."/>
            <person name="Tsolas J.M."/>
            <person name="Valente V.L."/>
            <person name="Venter E."/>
            <person name="Venter J.C."/>
            <person name="Vicario S."/>
            <person name="Vieira F.G."/>
            <person name="Vilella A.J."/>
            <person name="Villasante A."/>
            <person name="Walenz B."/>
            <person name="Wang J."/>
            <person name="Wasserman M."/>
            <person name="Watts T."/>
            <person name="Wilson D."/>
            <person name="Wilson R.K."/>
            <person name="Wing R.A."/>
            <person name="Wolfner M.F."/>
            <person name="Wong A."/>
            <person name="Wong G.K."/>
            <person name="Wu C.I."/>
            <person name="Wu G."/>
            <person name="Yamamoto D."/>
            <person name="Yang H.P."/>
            <person name="Yang S.P."/>
            <person name="Yorke J.A."/>
            <person name="Yoshida K."/>
            <person name="Zdobnov E."/>
            <person name="Zhang P."/>
            <person name="Zhang Y."/>
            <person name="Zimin A.V."/>
            <person name="Baldwin J."/>
            <person name="Abdouelleil A."/>
            <person name="Abdulkadir J."/>
            <person name="Abebe A."/>
            <person name="Abera B."/>
            <person name="Abreu J."/>
            <person name="Acer S.C."/>
            <person name="Aftuck L."/>
            <person name="Alexander A."/>
            <person name="An P."/>
            <person name="Anderson E."/>
            <person name="Anderson S."/>
            <person name="Arachi H."/>
            <person name="Azer M."/>
            <person name="Bachantsang P."/>
            <person name="Barry A."/>
            <person name="Bayul T."/>
            <person name="Berlin A."/>
            <person name="Bessette D."/>
            <person name="Bloom T."/>
            <person name="Blye J."/>
            <person name="Boguslavskiy L."/>
            <person name="Bonnet C."/>
            <person name="Boukhgalter B."/>
            <person name="Bourzgui I."/>
            <person name="Brown A."/>
            <person name="Cahill P."/>
            <person name="Channer S."/>
            <person name="Cheshatsang Y."/>
            <person name="Chuda L."/>
            <person name="Citroen M."/>
            <person name="Collymore A."/>
            <person name="Cooke P."/>
            <person name="Costello M."/>
            <person name="D'Aco K."/>
            <person name="Daza R."/>
            <person name="De Haan G."/>
            <person name="DeGray S."/>
            <person name="DeMaso C."/>
            <person name="Dhargay N."/>
            <person name="Dooley K."/>
            <person name="Dooley E."/>
            <person name="Doricent M."/>
            <person name="Dorje P."/>
            <person name="Dorjee K."/>
            <person name="Dupes A."/>
            <person name="Elong R."/>
            <person name="Falk J."/>
            <person name="Farina A."/>
            <person name="Faro S."/>
            <person name="Ferguson D."/>
            <person name="Fisher S."/>
            <person name="Foley C.D."/>
            <person name="Franke A."/>
            <person name="Friedrich D."/>
            <person name="Gadbois L."/>
            <person name="Gearin G."/>
            <person name="Gearin C.R."/>
            <person name="Giannoukos G."/>
            <person name="Goode T."/>
            <person name="Graham J."/>
            <person name="Grandbois E."/>
            <person name="Grewal S."/>
            <person name="Gyaltsen K."/>
            <person name="Hafez N."/>
            <person name="Hagos B."/>
            <person name="Hall J."/>
            <person name="Henson C."/>
            <person name="Hollinger A."/>
            <person name="Honan T."/>
            <person name="Huard M.D."/>
            <person name="Hughes L."/>
            <person name="Hurhula B."/>
            <person name="Husby M.E."/>
            <person name="Kamat A."/>
            <person name="Kanga B."/>
            <person name="Kashin S."/>
            <person name="Khazanovich D."/>
            <person name="Kisner P."/>
            <person name="Lance K."/>
            <person name="Lara M."/>
            <person name="Lee W."/>
            <person name="Lennon N."/>
            <person name="Letendre F."/>
            <person name="LeVine R."/>
            <person name="Lipovsky A."/>
            <person name="Liu X."/>
            <person name="Liu J."/>
            <person name="Liu S."/>
            <person name="Lokyitsang T."/>
            <person name="Lokyitsang Y."/>
            <person name="Lubonja R."/>
            <person name="Lui A."/>
            <person name="MacDonald P."/>
            <person name="Magnisalis V."/>
            <person name="Maru K."/>
            <person name="Matthews C."/>
            <person name="McCusker W."/>
            <person name="McDonough S."/>
            <person name="Mehta T."/>
            <person name="Meldrim J."/>
            <person name="Meneus L."/>
            <person name="Mihai O."/>
            <person name="Mihalev A."/>
            <person name="Mihova T."/>
            <person name="Mittelman R."/>
            <person name="Mlenga V."/>
            <person name="Montmayeur A."/>
            <person name="Mulrain L."/>
            <person name="Navidi A."/>
            <person name="Naylor J."/>
            <person name="Negash T."/>
            <person name="Nguyen T."/>
            <person name="Nguyen N."/>
            <person name="Nicol R."/>
            <person name="Norbu C."/>
            <person name="Norbu N."/>
            <person name="Novod N."/>
            <person name="O'Neill B."/>
            <person name="Osman S."/>
            <person name="Markiewicz E."/>
            <person name="Oyono O.L."/>
            <person name="Patti C."/>
            <person name="Phunkhang P."/>
            <person name="Pierre F."/>
            <person name="Priest M."/>
            <person name="Raghuraman S."/>
            <person name="Rege F."/>
            <person name="Reyes R."/>
            <person name="Rise C."/>
            <person name="Rogov P."/>
            <person name="Ross K."/>
            <person name="Ryan E."/>
            <person name="Settipalli S."/>
            <person name="Shea T."/>
            <person name="Sherpa N."/>
            <person name="Shi L."/>
            <person name="Shih D."/>
            <person name="Sparrow T."/>
            <person name="Spaulding J."/>
            <person name="Stalker J."/>
            <person name="Stange-Thomann N."/>
            <person name="Stavropoulos S."/>
            <person name="Stone C."/>
            <person name="Strader C."/>
            <person name="Tesfaye S."/>
            <person name="Thomson T."/>
            <person name="Thoulutsang Y."/>
            <person name="Thoulutsang D."/>
            <person name="Topham K."/>
            <person name="Topping I."/>
            <person name="Tsamla T."/>
            <person name="Vassiliev H."/>
            <person name="Vo A."/>
            <person name="Wangchuk T."/>
            <person name="Wangdi T."/>
            <person name="Weiand M."/>
            <person name="Wilkinson J."/>
            <person name="Wilson A."/>
            <person name="Yadav S."/>
            <person name="Young G."/>
            <person name="Yu Q."/>
            <person name="Zembek L."/>
            <person name="Zhong D."/>
            <person name="Zimmer A."/>
            <person name="Zwirko Z."/>
            <person name="Jaffe D.B."/>
            <person name="Alvarez P."/>
            <person name="Brockman W."/>
            <person name="Butler J."/>
            <person name="Chin C."/>
            <person name="Gnerre S."/>
            <person name="Grabherr M."/>
            <person name="Kleber M."/>
            <person name="Mauceli E."/>
            <person name="MacCallum I."/>
        </authorList>
    </citation>
    <scope>NUCLEOTIDE SEQUENCE [LARGE SCALE GENOMIC DNA]</scope>
    <source>
        <strain evidence="10">Rob3c / Tucson 14021-0248.25</strain>
    </source>
</reference>
<evidence type="ECO:0000256" key="6">
    <source>
        <dbReference type="ARBA" id="ARBA00048612"/>
    </source>
</evidence>
<dbReference type="GO" id="GO:0005739">
    <property type="term" value="C:mitochondrion"/>
    <property type="evidence" value="ECO:0007669"/>
    <property type="project" value="UniProtKB-SubCell"/>
</dbReference>
<dbReference type="InterPro" id="IPR003788">
    <property type="entry name" value="NDUFAF7"/>
</dbReference>
<dbReference type="InterPro" id="IPR038375">
    <property type="entry name" value="NDUFAF7_sf"/>
</dbReference>
<dbReference type="PANTHER" id="PTHR12049:SF7">
    <property type="entry name" value="PROTEIN ARGININE METHYLTRANSFERASE NDUFAF7, MITOCHONDRIAL"/>
    <property type="match status" value="1"/>
</dbReference>
<dbReference type="Gene3D" id="3.40.50.12710">
    <property type="match status" value="1"/>
</dbReference>
<dbReference type="Pfam" id="PF02636">
    <property type="entry name" value="Methyltransf_28"/>
    <property type="match status" value="1"/>
</dbReference>
<dbReference type="KEGG" id="dse:6606846"/>
<accession>B4HIB4</accession>
<keyword evidence="4 7" id="KW-0808">Transferase</keyword>
<evidence type="ECO:0000256" key="4">
    <source>
        <dbReference type="ARBA" id="ARBA00022679"/>
    </source>
</evidence>
<evidence type="ECO:0000256" key="3">
    <source>
        <dbReference type="ARBA" id="ARBA00022603"/>
    </source>
</evidence>
<comment type="function">
    <text evidence="7">Arginine methyltransferase involved in the assembly or stability of mitochondrial NADH:ubiquinone oxidoreductase complex (complex I).</text>
</comment>
<protein>
    <recommendedName>
        <fullName evidence="7">Protein arginine methyltransferase NDUFAF7</fullName>
        <ecNumber evidence="7">2.1.1.320</ecNumber>
    </recommendedName>
</protein>
<keyword evidence="10" id="KW-1185">Reference proteome</keyword>
<gene>
    <name evidence="9" type="primary">Dsec\GM23933</name>
    <name evidence="9" type="ORF">Dsec_GM23933</name>
</gene>
<dbReference type="GO" id="GO:0032259">
    <property type="term" value="P:methylation"/>
    <property type="evidence" value="ECO:0007669"/>
    <property type="project" value="UniProtKB-KW"/>
</dbReference>
<dbReference type="GO" id="GO:0035243">
    <property type="term" value="F:protein-arginine omega-N symmetric methyltransferase activity"/>
    <property type="evidence" value="ECO:0007669"/>
    <property type="project" value="UniProtKB-EC"/>
</dbReference>
<evidence type="ECO:0000256" key="1">
    <source>
        <dbReference type="ARBA" id="ARBA00004173"/>
    </source>
</evidence>
<keyword evidence="5 7" id="KW-0496">Mitochondrion</keyword>
<evidence type="ECO:0000313" key="10">
    <source>
        <dbReference type="Proteomes" id="UP000001292"/>
    </source>
</evidence>
<dbReference type="EC" id="2.1.1.320" evidence="7"/>
<evidence type="ECO:0000256" key="5">
    <source>
        <dbReference type="ARBA" id="ARBA00023128"/>
    </source>
</evidence>
<evidence type="ECO:0000256" key="2">
    <source>
        <dbReference type="ARBA" id="ARBA00005891"/>
    </source>
</evidence>
<evidence type="ECO:0000313" key="9">
    <source>
        <dbReference type="EMBL" id="EDW42629.1"/>
    </source>
</evidence>
<name>B4HIB4_DROSE</name>
<evidence type="ECO:0000256" key="8">
    <source>
        <dbReference type="SAM" id="MobiDB-lite"/>
    </source>
</evidence>
<dbReference type="Proteomes" id="UP000001292">
    <property type="component" value="Unassembled WGS sequence"/>
</dbReference>
<comment type="similarity">
    <text evidence="2 7">Belongs to the NDUFAF7 family.</text>
</comment>
<dbReference type="EMBL" id="CH480815">
    <property type="protein sequence ID" value="EDW42629.1"/>
    <property type="molecule type" value="Genomic_DNA"/>
</dbReference>
<comment type="catalytic activity">
    <reaction evidence="6 7">
        <text>L-arginyl-[protein] + 2 S-adenosyl-L-methionine = N(omega),N(omega)'-dimethyl-L-arginyl-[protein] + 2 S-adenosyl-L-homocysteine + 2 H(+)</text>
        <dbReference type="Rhea" id="RHEA:48108"/>
        <dbReference type="Rhea" id="RHEA-COMP:10532"/>
        <dbReference type="Rhea" id="RHEA-COMP:11992"/>
        <dbReference type="ChEBI" id="CHEBI:15378"/>
        <dbReference type="ChEBI" id="CHEBI:29965"/>
        <dbReference type="ChEBI" id="CHEBI:57856"/>
        <dbReference type="ChEBI" id="CHEBI:59789"/>
        <dbReference type="ChEBI" id="CHEBI:88221"/>
        <dbReference type="EC" id="2.1.1.320"/>
    </reaction>
</comment>
<feature type="region of interest" description="Disordered" evidence="8">
    <location>
        <begin position="14"/>
        <end position="41"/>
    </location>
</feature>
<dbReference type="InterPro" id="IPR029063">
    <property type="entry name" value="SAM-dependent_MTases_sf"/>
</dbReference>
<evidence type="ECO:0000256" key="7">
    <source>
        <dbReference type="RuleBase" id="RU364114"/>
    </source>
</evidence>
<sequence>MLREALSPSVVRILGATSAPKMEPPKEQPESSSKAESGDGSLAKQLRAKILSTGPIPVAEYMREVLTNPQAGYYMNRDVFGREGDFITSPEISQIFGELVEIWLVSEWRKMGCPSPFLLVELGPGRGTLARDVLKVLTKFKQEYRTSDRKDPLVGQTHFCFRFIRRWWL</sequence>
<comment type="subcellular location">
    <subcellularLocation>
        <location evidence="1 7">Mitochondrion</location>
    </subcellularLocation>
</comment>
<dbReference type="AlphaFoldDB" id="B4HIB4"/>
<proteinExistence type="inferred from homology"/>
<dbReference type="HOGENOM" id="CLU_1580177_0_0_1"/>
<dbReference type="SUPFAM" id="SSF53335">
    <property type="entry name" value="S-adenosyl-L-methionine-dependent methyltransferases"/>
    <property type="match status" value="1"/>
</dbReference>
<dbReference type="GO" id="GO:0032981">
    <property type="term" value="P:mitochondrial respiratory chain complex I assembly"/>
    <property type="evidence" value="ECO:0007669"/>
    <property type="project" value="TreeGrafter"/>
</dbReference>